<comment type="caution">
    <text evidence="1">The sequence shown here is derived from an EMBL/GenBank/DDBJ whole genome shotgun (WGS) entry which is preliminary data.</text>
</comment>
<proteinExistence type="predicted"/>
<evidence type="ECO:0000313" key="1">
    <source>
        <dbReference type="EMBL" id="KKN73007.1"/>
    </source>
</evidence>
<accession>A0A0F9TDJ2</accession>
<dbReference type="EMBL" id="LAZR01000352">
    <property type="protein sequence ID" value="KKN73007.1"/>
    <property type="molecule type" value="Genomic_DNA"/>
</dbReference>
<name>A0A0F9TDJ2_9ZZZZ</name>
<reference evidence="1" key="1">
    <citation type="journal article" date="2015" name="Nature">
        <title>Complex archaea that bridge the gap between prokaryotes and eukaryotes.</title>
        <authorList>
            <person name="Spang A."/>
            <person name="Saw J.H."/>
            <person name="Jorgensen S.L."/>
            <person name="Zaremba-Niedzwiedzka K."/>
            <person name="Martijn J."/>
            <person name="Lind A.E."/>
            <person name="van Eijk R."/>
            <person name="Schleper C."/>
            <person name="Guy L."/>
            <person name="Ettema T.J."/>
        </authorList>
    </citation>
    <scope>NUCLEOTIDE SEQUENCE</scope>
</reference>
<dbReference type="AlphaFoldDB" id="A0A0F9TDJ2"/>
<gene>
    <name evidence="1" type="ORF">LCGC14_0405610</name>
</gene>
<sequence length="80" mass="9371">MSDKKKTFPYTKFGQTLEVEIATVTGGRLDNPPKGSWDYEVWIESAEDWYIFGTKKYVNFTIRIVNKGMWFKAKERIGIN</sequence>
<organism evidence="1">
    <name type="scientific">marine sediment metagenome</name>
    <dbReference type="NCBI Taxonomy" id="412755"/>
    <lineage>
        <taxon>unclassified sequences</taxon>
        <taxon>metagenomes</taxon>
        <taxon>ecological metagenomes</taxon>
    </lineage>
</organism>
<protein>
    <submittedName>
        <fullName evidence="1">Uncharacterized protein</fullName>
    </submittedName>
</protein>